<dbReference type="EMBL" id="PGOL01002004">
    <property type="protein sequence ID" value="PKI51570.1"/>
    <property type="molecule type" value="Genomic_DNA"/>
</dbReference>
<dbReference type="AlphaFoldDB" id="A0A2I0J6N6"/>
<keyword evidence="3" id="KW-1185">Reference proteome</keyword>
<gene>
    <name evidence="2" type="ORF">CRG98_028032</name>
</gene>
<dbReference type="Proteomes" id="UP000233551">
    <property type="component" value="Unassembled WGS sequence"/>
</dbReference>
<sequence>MGTLGHTHSRVAIVVNVPNPEQARNSEIKLGKNQVDPVKEKWVEQWLCAVDQPSDRDHLFTGEGEGCEEPFELDGTTRQSRGKKRHVVEAREFGDFWLESGRVVTRIPGGFPVVSAGFGLGKGRTSWRGGLEFERILERD</sequence>
<name>A0A2I0J6N6_PUNGR</name>
<accession>A0A2I0J6N6</accession>
<evidence type="ECO:0000256" key="1">
    <source>
        <dbReference type="SAM" id="MobiDB-lite"/>
    </source>
</evidence>
<evidence type="ECO:0000313" key="2">
    <source>
        <dbReference type="EMBL" id="PKI51570.1"/>
    </source>
</evidence>
<comment type="caution">
    <text evidence="2">The sequence shown here is derived from an EMBL/GenBank/DDBJ whole genome shotgun (WGS) entry which is preliminary data.</text>
</comment>
<feature type="region of interest" description="Disordered" evidence="1">
    <location>
        <begin position="61"/>
        <end position="84"/>
    </location>
</feature>
<evidence type="ECO:0000313" key="3">
    <source>
        <dbReference type="Proteomes" id="UP000233551"/>
    </source>
</evidence>
<proteinExistence type="predicted"/>
<protein>
    <submittedName>
        <fullName evidence="2">Uncharacterized protein</fullName>
    </submittedName>
</protein>
<reference evidence="2 3" key="1">
    <citation type="submission" date="2017-11" db="EMBL/GenBank/DDBJ databases">
        <title>De-novo sequencing of pomegranate (Punica granatum L.) genome.</title>
        <authorList>
            <person name="Akparov Z."/>
            <person name="Amiraslanov A."/>
            <person name="Hajiyeva S."/>
            <person name="Abbasov M."/>
            <person name="Kaur K."/>
            <person name="Hamwieh A."/>
            <person name="Solovyev V."/>
            <person name="Salamov A."/>
            <person name="Braich B."/>
            <person name="Kosarev P."/>
            <person name="Mahmoud A."/>
            <person name="Hajiyev E."/>
            <person name="Babayeva S."/>
            <person name="Izzatullayeva V."/>
            <person name="Mammadov A."/>
            <person name="Mammadov A."/>
            <person name="Sharifova S."/>
            <person name="Ojaghi J."/>
            <person name="Eynullazada K."/>
            <person name="Bayramov B."/>
            <person name="Abdulazimova A."/>
            <person name="Shahmuradov I."/>
        </authorList>
    </citation>
    <scope>NUCLEOTIDE SEQUENCE [LARGE SCALE GENOMIC DNA]</scope>
    <source>
        <strain evidence="3">cv. AG2017</strain>
        <tissue evidence="2">Leaf</tissue>
    </source>
</reference>
<organism evidence="2 3">
    <name type="scientific">Punica granatum</name>
    <name type="common">Pomegranate</name>
    <dbReference type="NCBI Taxonomy" id="22663"/>
    <lineage>
        <taxon>Eukaryota</taxon>
        <taxon>Viridiplantae</taxon>
        <taxon>Streptophyta</taxon>
        <taxon>Embryophyta</taxon>
        <taxon>Tracheophyta</taxon>
        <taxon>Spermatophyta</taxon>
        <taxon>Magnoliopsida</taxon>
        <taxon>eudicotyledons</taxon>
        <taxon>Gunneridae</taxon>
        <taxon>Pentapetalae</taxon>
        <taxon>rosids</taxon>
        <taxon>malvids</taxon>
        <taxon>Myrtales</taxon>
        <taxon>Lythraceae</taxon>
        <taxon>Punica</taxon>
    </lineage>
</organism>